<dbReference type="OrthoDB" id="10250105at2759"/>
<keyword evidence="4" id="KW-0732">Signal</keyword>
<feature type="signal peptide" evidence="4">
    <location>
        <begin position="1"/>
        <end position="19"/>
    </location>
</feature>
<dbReference type="FunCoup" id="A0A1S3AJW3">
    <property type="interactions" value="721"/>
</dbReference>
<dbReference type="eggNOG" id="KOG1536">
    <property type="taxonomic scope" value="Eukaryota"/>
</dbReference>
<dbReference type="InterPro" id="IPR019197">
    <property type="entry name" value="Biotin-prot_ligase_N"/>
</dbReference>
<dbReference type="CTD" id="3141"/>
<dbReference type="CDD" id="cd16442">
    <property type="entry name" value="BPL"/>
    <property type="match status" value="1"/>
</dbReference>
<organism evidence="6 7">
    <name type="scientific">Erinaceus europaeus</name>
    <name type="common">Western European hedgehog</name>
    <dbReference type="NCBI Taxonomy" id="9365"/>
    <lineage>
        <taxon>Eukaryota</taxon>
        <taxon>Metazoa</taxon>
        <taxon>Chordata</taxon>
        <taxon>Craniata</taxon>
        <taxon>Vertebrata</taxon>
        <taxon>Euteleostomi</taxon>
        <taxon>Mammalia</taxon>
        <taxon>Eutheria</taxon>
        <taxon>Laurasiatheria</taxon>
        <taxon>Eulipotyphla</taxon>
        <taxon>Erinaceidae</taxon>
        <taxon>Erinaceinae</taxon>
        <taxon>Erinaceus</taxon>
    </lineage>
</organism>
<feature type="region of interest" description="Disordered" evidence="3">
    <location>
        <begin position="253"/>
        <end position="280"/>
    </location>
</feature>
<feature type="chain" id="PRO_5045900379" evidence="4">
    <location>
        <begin position="20"/>
        <end position="846"/>
    </location>
</feature>
<feature type="region of interest" description="Disordered" evidence="3">
    <location>
        <begin position="181"/>
        <end position="211"/>
    </location>
</feature>
<dbReference type="InterPro" id="IPR004143">
    <property type="entry name" value="BPL_LPL_catalytic"/>
</dbReference>
<dbReference type="GO" id="GO:0004077">
    <property type="term" value="F:biotin--[biotin carboxyl-carrier protein] ligase activity"/>
    <property type="evidence" value="ECO:0007669"/>
    <property type="project" value="InterPro"/>
</dbReference>
<sequence length="846" mass="91585">MLITLCYLYLWARWGRGPAAQVRSTLWRLRSSRCSFTFCGAGARPRGSRVCLRRGGRVFCVGDSQCVDDLSRWALALASPCVLDAAEHIAFVTESIRAQGEPPQHPASSSGPVVHWADCCLPLALRPGEPHQSLARASVEDFSRLGAAFMEDRLYMADGLVAQRIVSVHLQDSTLKELAARCPQQPPESPGAPPGPDAMAQAGREGPQPPGLESDCCPLHLSSCRECLQLESSTIESVRCASEENFADLRSQDAADAAEGSEDPRPARGEQPPGLRPKPPNVLVYVGPASQEAAGRCGQVRRALEDCVGAERYAVYPLSPDSALRDPWPDNCVLLVLAARDPLPEPLLRRVLDFLAAGGRVLGLCAALELGGWQLAPGAPGQVLSLAVSPSVAAGRGPLRLSALGSGRVFRQEPGQEVRPGQLEGFLEGVTRDRLIVQVPYGSSGGQAVLCQVHLELPPGSADVQTQEDLQLLRASDDSRVQVLREILAALGLSCHRTRVPSLTPLYLLCVEEDGRPRLKQWLLQHVDAEGCLRSGKLGLKFVPSCTAGLEVTPSLMPVVTDAETFSSEHFSLGVYRENLHTQHLGKTVLFAEVTPTTMSLLEGLMFQAPRDMGFIAIAGRQTQGRGRGRNAWLSPAGCALFTLLVTVPLRSPLGQRIPFVQHLASLAVVEAVRSLPQHQDINLRVKWPNDIYYSDLMKIGGVLVNSTLMGETFYILIGCGFNVTNSNPTTCINELLAEHSRQHGVPLPPQRPDALVGRTVTVLERLITAFQDQGPDSVLPLYYRYWVHSAQKVRLGGAEGPEVSVVGLDDSGFLQVLQEDGEVVSVHPDGNSFDMLRNLLVPKQR</sequence>
<dbReference type="InterPro" id="IPR004408">
    <property type="entry name" value="Biotin_CoA_COase_ligase"/>
</dbReference>
<keyword evidence="6" id="KW-1185">Reference proteome</keyword>
<dbReference type="InParanoid" id="A0A1S3AJW3"/>
<feature type="compositionally biased region" description="Pro residues" evidence="3">
    <location>
        <begin position="184"/>
        <end position="196"/>
    </location>
</feature>
<dbReference type="PANTHER" id="PTHR12835:SF5">
    <property type="entry name" value="BIOTIN--PROTEIN LIGASE"/>
    <property type="match status" value="1"/>
</dbReference>
<dbReference type="Pfam" id="PF09825">
    <property type="entry name" value="BPL_N"/>
    <property type="match status" value="1"/>
</dbReference>
<evidence type="ECO:0000313" key="7">
    <source>
        <dbReference type="RefSeq" id="XP_007536084.2"/>
    </source>
</evidence>
<gene>
    <name evidence="7" type="primary">HLCS</name>
</gene>
<evidence type="ECO:0000256" key="4">
    <source>
        <dbReference type="SAM" id="SignalP"/>
    </source>
</evidence>
<evidence type="ECO:0000259" key="5">
    <source>
        <dbReference type="PROSITE" id="PS51733"/>
    </source>
</evidence>
<dbReference type="SUPFAM" id="SSF55681">
    <property type="entry name" value="Class II aaRS and biotin synthetases"/>
    <property type="match status" value="1"/>
</dbReference>
<dbReference type="InterPro" id="IPR045864">
    <property type="entry name" value="aa-tRNA-synth_II/BPL/LPL"/>
</dbReference>
<name>A0A1S3AJW3_ERIEU</name>
<comment type="similarity">
    <text evidence="1">Belongs to the biotin--protein ligase family.</text>
</comment>
<dbReference type="InterPro" id="IPR003142">
    <property type="entry name" value="BPL_C"/>
</dbReference>
<dbReference type="GO" id="GO:0005737">
    <property type="term" value="C:cytoplasm"/>
    <property type="evidence" value="ECO:0007669"/>
    <property type="project" value="TreeGrafter"/>
</dbReference>
<accession>A0A1S3AJW3</accession>
<dbReference type="Proteomes" id="UP001652624">
    <property type="component" value="Chromosome 9"/>
</dbReference>
<feature type="domain" description="BPL/LPL catalytic" evidence="5">
    <location>
        <begin position="574"/>
        <end position="772"/>
    </location>
</feature>
<dbReference type="NCBIfam" id="TIGR00121">
    <property type="entry name" value="birA_ligase"/>
    <property type="match status" value="1"/>
</dbReference>
<dbReference type="Pfam" id="PF02237">
    <property type="entry name" value="BPL_C"/>
    <property type="match status" value="1"/>
</dbReference>
<evidence type="ECO:0000256" key="2">
    <source>
        <dbReference type="ARBA" id="ARBA00022598"/>
    </source>
</evidence>
<keyword evidence="2 7" id="KW-0436">Ligase</keyword>
<evidence type="ECO:0000256" key="3">
    <source>
        <dbReference type="SAM" id="MobiDB-lite"/>
    </source>
</evidence>
<proteinExistence type="inferred from homology"/>
<dbReference type="AlphaFoldDB" id="A0A1S3AJW3"/>
<dbReference type="Pfam" id="PF03099">
    <property type="entry name" value="BPL_LplA_LipB"/>
    <property type="match status" value="1"/>
</dbReference>
<reference evidence="7" key="1">
    <citation type="submission" date="2025-08" db="UniProtKB">
        <authorList>
            <consortium name="RefSeq"/>
        </authorList>
    </citation>
    <scope>IDENTIFICATION</scope>
</reference>
<dbReference type="Gene3D" id="3.30.930.10">
    <property type="entry name" value="Bira Bifunctional Protein, Domain 2"/>
    <property type="match status" value="1"/>
</dbReference>
<dbReference type="PANTHER" id="PTHR12835">
    <property type="entry name" value="BIOTIN PROTEIN LIGASE"/>
    <property type="match status" value="1"/>
</dbReference>
<evidence type="ECO:0000313" key="6">
    <source>
        <dbReference type="Proteomes" id="UP001652624"/>
    </source>
</evidence>
<dbReference type="GeneID" id="103125249"/>
<dbReference type="PROSITE" id="PS51733">
    <property type="entry name" value="BPL_LPL_CATALYTIC"/>
    <property type="match status" value="1"/>
</dbReference>
<protein>
    <submittedName>
        <fullName evidence="7">Biotin--protein ligase</fullName>
    </submittedName>
</protein>
<dbReference type="RefSeq" id="XP_007536084.2">
    <property type="nucleotide sequence ID" value="XM_007536022.3"/>
</dbReference>
<evidence type="ECO:0000256" key="1">
    <source>
        <dbReference type="ARBA" id="ARBA00009934"/>
    </source>
</evidence>